<keyword evidence="2" id="KW-1185">Reference proteome</keyword>
<proteinExistence type="predicted"/>
<evidence type="ECO:0000313" key="2">
    <source>
        <dbReference type="Proteomes" id="UP000326396"/>
    </source>
</evidence>
<sequence length="124" mass="13888">MNTKRPSRLTWNPNAACMTRDQGREAQPFQSHQGKLHSFVATPQHFRSELASNRRQTAAAVHHRQRLSIPPLSYTATVFGQTAQDQLKHGSGASNPARFQPSQHPRVLFVLPDSILVSFLPLHS</sequence>
<comment type="caution">
    <text evidence="1">The sequence shown here is derived from an EMBL/GenBank/DDBJ whole genome shotgun (WGS) entry which is preliminary data.</text>
</comment>
<protein>
    <submittedName>
        <fullName evidence="1">Uncharacterized protein</fullName>
    </submittedName>
</protein>
<dbReference type="AlphaFoldDB" id="A0A5N6MJR3"/>
<accession>A0A5N6MJR3</accession>
<gene>
    <name evidence="1" type="ORF">E3N88_29515</name>
</gene>
<dbReference type="Proteomes" id="UP000326396">
    <property type="component" value="Linkage Group LG5"/>
</dbReference>
<dbReference type="EMBL" id="SZYD01000015">
    <property type="protein sequence ID" value="KAD3640292.1"/>
    <property type="molecule type" value="Genomic_DNA"/>
</dbReference>
<name>A0A5N6MJR3_9ASTR</name>
<reference evidence="1 2" key="1">
    <citation type="submission" date="2019-05" db="EMBL/GenBank/DDBJ databases">
        <title>Mikania micrantha, genome provides insights into the molecular mechanism of rapid growth.</title>
        <authorList>
            <person name="Liu B."/>
        </authorList>
    </citation>
    <scope>NUCLEOTIDE SEQUENCE [LARGE SCALE GENOMIC DNA]</scope>
    <source>
        <strain evidence="1">NLD-2019</strain>
        <tissue evidence="1">Leaf</tissue>
    </source>
</reference>
<organism evidence="1 2">
    <name type="scientific">Mikania micrantha</name>
    <name type="common">bitter vine</name>
    <dbReference type="NCBI Taxonomy" id="192012"/>
    <lineage>
        <taxon>Eukaryota</taxon>
        <taxon>Viridiplantae</taxon>
        <taxon>Streptophyta</taxon>
        <taxon>Embryophyta</taxon>
        <taxon>Tracheophyta</taxon>
        <taxon>Spermatophyta</taxon>
        <taxon>Magnoliopsida</taxon>
        <taxon>eudicotyledons</taxon>
        <taxon>Gunneridae</taxon>
        <taxon>Pentapetalae</taxon>
        <taxon>asterids</taxon>
        <taxon>campanulids</taxon>
        <taxon>Asterales</taxon>
        <taxon>Asteraceae</taxon>
        <taxon>Asteroideae</taxon>
        <taxon>Heliantheae alliance</taxon>
        <taxon>Eupatorieae</taxon>
        <taxon>Mikania</taxon>
    </lineage>
</organism>
<evidence type="ECO:0000313" key="1">
    <source>
        <dbReference type="EMBL" id="KAD3640292.1"/>
    </source>
</evidence>